<keyword evidence="3" id="KW-1185">Reference proteome</keyword>
<reference evidence="2 3" key="1">
    <citation type="journal article" date="2018" name="Mol. Plant">
        <title>The genome of Artemisia annua provides insight into the evolution of Asteraceae family and artemisinin biosynthesis.</title>
        <authorList>
            <person name="Shen Q."/>
            <person name="Zhang L."/>
            <person name="Liao Z."/>
            <person name="Wang S."/>
            <person name="Yan T."/>
            <person name="Shi P."/>
            <person name="Liu M."/>
            <person name="Fu X."/>
            <person name="Pan Q."/>
            <person name="Wang Y."/>
            <person name="Lv Z."/>
            <person name="Lu X."/>
            <person name="Zhang F."/>
            <person name="Jiang W."/>
            <person name="Ma Y."/>
            <person name="Chen M."/>
            <person name="Hao X."/>
            <person name="Li L."/>
            <person name="Tang Y."/>
            <person name="Lv G."/>
            <person name="Zhou Y."/>
            <person name="Sun X."/>
            <person name="Brodelius P.E."/>
            <person name="Rose J.K.C."/>
            <person name="Tang K."/>
        </authorList>
    </citation>
    <scope>NUCLEOTIDE SEQUENCE [LARGE SCALE GENOMIC DNA]</scope>
    <source>
        <strain evidence="3">cv. Huhao1</strain>
        <tissue evidence="2">Leaf</tissue>
    </source>
</reference>
<dbReference type="AlphaFoldDB" id="A0A2U1LWU4"/>
<feature type="coiled-coil region" evidence="1">
    <location>
        <begin position="108"/>
        <end position="138"/>
    </location>
</feature>
<dbReference type="GO" id="GO:0046872">
    <property type="term" value="F:metal ion binding"/>
    <property type="evidence" value="ECO:0007669"/>
    <property type="project" value="InterPro"/>
</dbReference>
<sequence length="169" mass="19631">MYERYPLCNASTMINESMSTFILSCKLVKYVELLKNKLGFDEAFNYKEESDLEAALASDQDHRKRQRFDGESDYSGRLRISDWTERQSRDRKPSSTEFQVVHDAQIYLEESTQKAESLKSKIEELEKSQARLQRLGEQLGLDVGATANEDEIGIDTLRLHQGWINIRFL</sequence>
<dbReference type="PANTHER" id="PTHR38160:SF1">
    <property type="entry name" value="ZINC FINGER CCCH DOMAIN-CONTAINING PROTEIN 40"/>
    <property type="match status" value="1"/>
</dbReference>
<gene>
    <name evidence="2" type="ORF">CTI12_AA444720</name>
</gene>
<dbReference type="OrthoDB" id="665283at2759"/>
<dbReference type="EMBL" id="PKPP01007405">
    <property type="protein sequence ID" value="PWA53483.1"/>
    <property type="molecule type" value="Genomic_DNA"/>
</dbReference>
<evidence type="ECO:0000313" key="3">
    <source>
        <dbReference type="Proteomes" id="UP000245207"/>
    </source>
</evidence>
<dbReference type="Gene3D" id="3.40.50.720">
    <property type="entry name" value="NAD(P)-binding Rossmann-like Domain"/>
    <property type="match status" value="1"/>
</dbReference>
<comment type="caution">
    <text evidence="2">The sequence shown here is derived from an EMBL/GenBank/DDBJ whole genome shotgun (WGS) entry which is preliminary data.</text>
</comment>
<organism evidence="2 3">
    <name type="scientific">Artemisia annua</name>
    <name type="common">Sweet wormwood</name>
    <dbReference type="NCBI Taxonomy" id="35608"/>
    <lineage>
        <taxon>Eukaryota</taxon>
        <taxon>Viridiplantae</taxon>
        <taxon>Streptophyta</taxon>
        <taxon>Embryophyta</taxon>
        <taxon>Tracheophyta</taxon>
        <taxon>Spermatophyta</taxon>
        <taxon>Magnoliopsida</taxon>
        <taxon>eudicotyledons</taxon>
        <taxon>Gunneridae</taxon>
        <taxon>Pentapetalae</taxon>
        <taxon>asterids</taxon>
        <taxon>campanulids</taxon>
        <taxon>Asterales</taxon>
        <taxon>Asteraceae</taxon>
        <taxon>Asteroideae</taxon>
        <taxon>Anthemideae</taxon>
        <taxon>Artemisiinae</taxon>
        <taxon>Artemisia</taxon>
    </lineage>
</organism>
<dbReference type="PANTHER" id="PTHR38160">
    <property type="entry name" value="ZINC FINGER CCCH DOMAIN-CONTAINING PROTEIN 40"/>
    <property type="match status" value="1"/>
</dbReference>
<protein>
    <submittedName>
        <fullName evidence="2">Zinc finger CCCH domain-containing protein 13</fullName>
    </submittedName>
</protein>
<keyword evidence="1" id="KW-0175">Coiled coil</keyword>
<accession>A0A2U1LWU4</accession>
<dbReference type="Proteomes" id="UP000245207">
    <property type="component" value="Unassembled WGS sequence"/>
</dbReference>
<evidence type="ECO:0000256" key="1">
    <source>
        <dbReference type="SAM" id="Coils"/>
    </source>
</evidence>
<name>A0A2U1LWU4_ARTAN</name>
<evidence type="ECO:0000313" key="2">
    <source>
        <dbReference type="EMBL" id="PWA53483.1"/>
    </source>
</evidence>
<proteinExistence type="predicted"/>
<dbReference type="InterPro" id="IPR045868">
    <property type="entry name" value="Znf_C3H13/40"/>
</dbReference>